<organism evidence="2 3">
    <name type="scientific">Candidatus Brevundimonas colombiensis</name>
    <dbReference type="NCBI Taxonomy" id="3121376"/>
    <lineage>
        <taxon>Bacteria</taxon>
        <taxon>Pseudomonadati</taxon>
        <taxon>Pseudomonadota</taxon>
        <taxon>Alphaproteobacteria</taxon>
        <taxon>Caulobacterales</taxon>
        <taxon>Caulobacteraceae</taxon>
        <taxon>Brevundimonas</taxon>
    </lineage>
</organism>
<evidence type="ECO:0000313" key="2">
    <source>
        <dbReference type="EMBL" id="WEK41402.1"/>
    </source>
</evidence>
<name>A0AAJ5X5I4_9CAUL</name>
<protein>
    <submittedName>
        <fullName evidence="2">GNAT family N-acetyltransferase</fullName>
    </submittedName>
</protein>
<dbReference type="InterPro" id="IPR000182">
    <property type="entry name" value="GNAT_dom"/>
</dbReference>
<dbReference type="SUPFAM" id="SSF55729">
    <property type="entry name" value="Acyl-CoA N-acyltransferases (Nat)"/>
    <property type="match status" value="1"/>
</dbReference>
<dbReference type="Proteomes" id="UP001213664">
    <property type="component" value="Chromosome"/>
</dbReference>
<dbReference type="AlphaFoldDB" id="A0AAJ5X5I4"/>
<dbReference type="EMBL" id="CP119326">
    <property type="protein sequence ID" value="WEK41402.1"/>
    <property type="molecule type" value="Genomic_DNA"/>
</dbReference>
<dbReference type="Gene3D" id="3.40.630.30">
    <property type="match status" value="1"/>
</dbReference>
<sequence>MTLLDRERLVTRTGLRLEVRAARGEDERALAAFFAKVTPEDMRFRFLSTLGTPGHDQLLALIEKPSADGESLIAWGEDGAIAATAVLAGDAAGERAEAAILLRGDLKGQGIGWTLLERLVAEARSRGYAVVESLEDRANHAALQVENDMGFDVAPVEDDPTLVWVSKRLR</sequence>
<evidence type="ECO:0000313" key="3">
    <source>
        <dbReference type="Proteomes" id="UP001213664"/>
    </source>
</evidence>
<reference evidence="2" key="1">
    <citation type="submission" date="2023-03" db="EMBL/GenBank/DDBJ databases">
        <title>Andean soil-derived lignocellulolytic bacterial consortium as a source of novel taxa and putative plastic-active enzymes.</title>
        <authorList>
            <person name="Diaz-Garcia L."/>
            <person name="Chuvochina M."/>
            <person name="Feuerriegel G."/>
            <person name="Bunk B."/>
            <person name="Sproer C."/>
            <person name="Streit W.R."/>
            <person name="Rodriguez L.M."/>
            <person name="Overmann J."/>
            <person name="Jimenez D.J."/>
        </authorList>
    </citation>
    <scope>NUCLEOTIDE SEQUENCE</scope>
    <source>
        <strain evidence="2">MAG 833</strain>
    </source>
</reference>
<proteinExistence type="predicted"/>
<dbReference type="Pfam" id="PF00583">
    <property type="entry name" value="Acetyltransf_1"/>
    <property type="match status" value="1"/>
</dbReference>
<dbReference type="GO" id="GO:0016747">
    <property type="term" value="F:acyltransferase activity, transferring groups other than amino-acyl groups"/>
    <property type="evidence" value="ECO:0007669"/>
    <property type="project" value="InterPro"/>
</dbReference>
<evidence type="ECO:0000259" key="1">
    <source>
        <dbReference type="PROSITE" id="PS51186"/>
    </source>
</evidence>
<feature type="domain" description="N-acetyltransferase" evidence="1">
    <location>
        <begin position="17"/>
        <end position="170"/>
    </location>
</feature>
<dbReference type="InterPro" id="IPR016181">
    <property type="entry name" value="Acyl_CoA_acyltransferase"/>
</dbReference>
<accession>A0AAJ5X5I4</accession>
<gene>
    <name evidence="2" type="ORF">P0Y50_07285</name>
</gene>
<dbReference type="PROSITE" id="PS51186">
    <property type="entry name" value="GNAT"/>
    <property type="match status" value="1"/>
</dbReference>